<comment type="caution">
    <text evidence="1">The sequence shown here is derived from an EMBL/GenBank/DDBJ whole genome shotgun (WGS) entry which is preliminary data.</text>
</comment>
<proteinExistence type="predicted"/>
<evidence type="ECO:0000313" key="1">
    <source>
        <dbReference type="EMBL" id="EMK26042.1"/>
    </source>
</evidence>
<reference evidence="1 2" key="1">
    <citation type="submission" date="2013-01" db="EMBL/GenBank/DDBJ databases">
        <authorList>
            <person name="Harkins D.M."/>
            <person name="Durkin A.S."/>
            <person name="Brinkac L.M."/>
            <person name="Haft D.H."/>
            <person name="Selengut J.D."/>
            <person name="Sanka R."/>
            <person name="DePew J."/>
            <person name="Purushe J."/>
            <person name="Galloway R.L."/>
            <person name="Vinetz J.M."/>
            <person name="Sutton G.G."/>
            <person name="Nierman W.C."/>
            <person name="Fouts D.E."/>
        </authorList>
    </citation>
    <scope>NUCLEOTIDE SEQUENCE [LARGE SCALE GENOMIC DNA]</scope>
    <source>
        <strain evidence="1 2">Nikolaevo</strain>
    </source>
</reference>
<dbReference type="Proteomes" id="UP000011980">
    <property type="component" value="Unassembled WGS sequence"/>
</dbReference>
<evidence type="ECO:0000313" key="2">
    <source>
        <dbReference type="Proteomes" id="UP000011980"/>
    </source>
</evidence>
<organism evidence="1 2">
    <name type="scientific">Leptospira kirschneri serovar Bulgarica str. Nikolaevo</name>
    <dbReference type="NCBI Taxonomy" id="1240687"/>
    <lineage>
        <taxon>Bacteria</taxon>
        <taxon>Pseudomonadati</taxon>
        <taxon>Spirochaetota</taxon>
        <taxon>Spirochaetia</taxon>
        <taxon>Leptospirales</taxon>
        <taxon>Leptospiraceae</taxon>
        <taxon>Leptospira</taxon>
    </lineage>
</organism>
<name>M6FG78_9LEPT</name>
<sequence>MSEQRKRGGSASRTGLSAPVKLLGNFQKKFYFSLFSIT</sequence>
<dbReference type="PATRIC" id="fig|1240687.3.peg.284"/>
<dbReference type="AlphaFoldDB" id="M6FG78"/>
<accession>M6FG78</accession>
<protein>
    <submittedName>
        <fullName evidence="1">Uncharacterized protein</fullName>
    </submittedName>
</protein>
<dbReference type="EMBL" id="ANCE01000019">
    <property type="protein sequence ID" value="EMK26042.1"/>
    <property type="molecule type" value="Genomic_DNA"/>
</dbReference>
<gene>
    <name evidence="1" type="ORF">LEP1GSC008_1315</name>
</gene>